<dbReference type="GO" id="GO:0016020">
    <property type="term" value="C:membrane"/>
    <property type="evidence" value="ECO:0007669"/>
    <property type="project" value="TreeGrafter"/>
</dbReference>
<dbReference type="EMBL" id="NAJN01001272">
    <property type="protein sequence ID" value="TKA64386.1"/>
    <property type="molecule type" value="Genomic_DNA"/>
</dbReference>
<dbReference type="InterPro" id="IPR038872">
    <property type="entry name" value="Put_GTT3"/>
</dbReference>
<dbReference type="PANTHER" id="PTHR41807">
    <property type="entry name" value="GLUTATHIONE TRANSFERASE 3"/>
    <property type="match status" value="1"/>
</dbReference>
<dbReference type="STRING" id="331657.A0A4U0WPM0"/>
<keyword evidence="2" id="KW-1185">Reference proteome</keyword>
<dbReference type="GO" id="GO:0003677">
    <property type="term" value="F:DNA binding"/>
    <property type="evidence" value="ECO:0007669"/>
    <property type="project" value="InterPro"/>
</dbReference>
<accession>A0A4U0WPM0</accession>
<dbReference type="PANTHER" id="PTHR41807:SF1">
    <property type="entry name" value="GLUTATHIONE TRANSFERASE 3"/>
    <property type="match status" value="1"/>
</dbReference>
<evidence type="ECO:0000313" key="2">
    <source>
        <dbReference type="Proteomes" id="UP000308768"/>
    </source>
</evidence>
<proteinExistence type="predicted"/>
<comment type="caution">
    <text evidence="1">The sequence shown here is derived from an EMBL/GenBank/DDBJ whole genome shotgun (WGS) entry which is preliminary data.</text>
</comment>
<reference evidence="1 2" key="1">
    <citation type="submission" date="2017-03" db="EMBL/GenBank/DDBJ databases">
        <title>Genomes of endolithic fungi from Antarctica.</title>
        <authorList>
            <person name="Coleine C."/>
            <person name="Masonjones S."/>
            <person name="Stajich J.E."/>
        </authorList>
    </citation>
    <scope>NUCLEOTIDE SEQUENCE [LARGE SCALE GENOMIC DNA]</scope>
    <source>
        <strain evidence="1 2">CCFEE 5187</strain>
    </source>
</reference>
<dbReference type="Pfam" id="PF02178">
    <property type="entry name" value="AT_hook"/>
    <property type="match status" value="1"/>
</dbReference>
<organism evidence="1 2">
    <name type="scientific">Cryomyces minteri</name>
    <dbReference type="NCBI Taxonomy" id="331657"/>
    <lineage>
        <taxon>Eukaryota</taxon>
        <taxon>Fungi</taxon>
        <taxon>Dikarya</taxon>
        <taxon>Ascomycota</taxon>
        <taxon>Pezizomycotina</taxon>
        <taxon>Dothideomycetes</taxon>
        <taxon>Dothideomycetes incertae sedis</taxon>
        <taxon>Cryomyces</taxon>
    </lineage>
</organism>
<name>A0A4U0WPM0_9PEZI</name>
<dbReference type="OrthoDB" id="4034134at2759"/>
<dbReference type="InterPro" id="IPR017956">
    <property type="entry name" value="AT_hook_DNA-bd_motif"/>
</dbReference>
<dbReference type="AlphaFoldDB" id="A0A4U0WPM0"/>
<evidence type="ECO:0000313" key="1">
    <source>
        <dbReference type="EMBL" id="TKA64386.1"/>
    </source>
</evidence>
<sequence>MSAWLGRQRKADLIALANEAGFFQYDGLRQKEIAIALDDYLRSNATRLSRRPVFREYYERSRTPMKREPDTTAAAFVLEDEITPAIRGRGRPPKAREEDDFEYV</sequence>
<gene>
    <name evidence="1" type="ORF">B0A49_10252</name>
</gene>
<dbReference type="Proteomes" id="UP000308768">
    <property type="component" value="Unassembled WGS sequence"/>
</dbReference>
<protein>
    <submittedName>
        <fullName evidence="1">Uncharacterized protein</fullName>
    </submittedName>
</protein>